<dbReference type="PaxDb" id="39947-A0A0P0Y3V4"/>
<sequence length="85" mass="9050">MNIHQSTPAREVARQEKKGIPSVRFEPRWRPRPRPPRRSWLQTLLAGVRESEEAASTLHAVLRRRGENAGAAGGGGGGGGGGNSG</sequence>
<name>A0A0P0Y3V4_ORYSJ</name>
<feature type="compositionally biased region" description="Gly residues" evidence="1">
    <location>
        <begin position="71"/>
        <end position="85"/>
    </location>
</feature>
<dbReference type="InParanoid" id="A0A0P0Y3V4"/>
<proteinExistence type="predicted"/>
<reference evidence="2 3" key="2">
    <citation type="journal article" date="2013" name="Plant Cell Physiol.">
        <title>Rice Annotation Project Database (RAP-DB): an integrative and interactive database for rice genomics.</title>
        <authorList>
            <person name="Sakai H."/>
            <person name="Lee S.S."/>
            <person name="Tanaka T."/>
            <person name="Numa H."/>
            <person name="Kim J."/>
            <person name="Kawahara Y."/>
            <person name="Wakimoto H."/>
            <person name="Yang C.C."/>
            <person name="Iwamoto M."/>
            <person name="Abe T."/>
            <person name="Yamada Y."/>
            <person name="Muto A."/>
            <person name="Inokuchi H."/>
            <person name="Ikemura T."/>
            <person name="Matsumoto T."/>
            <person name="Sasaki T."/>
            <person name="Itoh T."/>
        </authorList>
    </citation>
    <scope>NUCLEOTIDE SEQUENCE [LARGE SCALE GENOMIC DNA]</scope>
    <source>
        <strain evidence="3">cv. Nipponbare</strain>
    </source>
</reference>
<protein>
    <submittedName>
        <fullName evidence="2">Os11g0544833 protein</fullName>
    </submittedName>
</protein>
<evidence type="ECO:0000313" key="2">
    <source>
        <dbReference type="EMBL" id="BAT14364.1"/>
    </source>
</evidence>
<evidence type="ECO:0000313" key="3">
    <source>
        <dbReference type="Proteomes" id="UP000059680"/>
    </source>
</evidence>
<feature type="compositionally biased region" description="Basic and acidic residues" evidence="1">
    <location>
        <begin position="11"/>
        <end position="29"/>
    </location>
</feature>
<gene>
    <name evidence="2" type="ordered locus">Os11g0544833</name>
    <name evidence="2" type="ORF">OSNPB_110544833</name>
</gene>
<reference evidence="3" key="1">
    <citation type="journal article" date="2005" name="Nature">
        <title>The map-based sequence of the rice genome.</title>
        <authorList>
            <consortium name="International rice genome sequencing project (IRGSP)"/>
            <person name="Matsumoto T."/>
            <person name="Wu J."/>
            <person name="Kanamori H."/>
            <person name="Katayose Y."/>
            <person name="Fujisawa M."/>
            <person name="Namiki N."/>
            <person name="Mizuno H."/>
            <person name="Yamamoto K."/>
            <person name="Antonio B.A."/>
            <person name="Baba T."/>
            <person name="Sakata K."/>
            <person name="Nagamura Y."/>
            <person name="Aoki H."/>
            <person name="Arikawa K."/>
            <person name="Arita K."/>
            <person name="Bito T."/>
            <person name="Chiden Y."/>
            <person name="Fujitsuka N."/>
            <person name="Fukunaka R."/>
            <person name="Hamada M."/>
            <person name="Harada C."/>
            <person name="Hayashi A."/>
            <person name="Hijishita S."/>
            <person name="Honda M."/>
            <person name="Hosokawa S."/>
            <person name="Ichikawa Y."/>
            <person name="Idonuma A."/>
            <person name="Iijima M."/>
            <person name="Ikeda M."/>
            <person name="Ikeno M."/>
            <person name="Ito K."/>
            <person name="Ito S."/>
            <person name="Ito T."/>
            <person name="Ito Y."/>
            <person name="Ito Y."/>
            <person name="Iwabuchi A."/>
            <person name="Kamiya K."/>
            <person name="Karasawa W."/>
            <person name="Kurita K."/>
            <person name="Katagiri S."/>
            <person name="Kikuta A."/>
            <person name="Kobayashi H."/>
            <person name="Kobayashi N."/>
            <person name="Machita K."/>
            <person name="Maehara T."/>
            <person name="Masukawa M."/>
            <person name="Mizubayashi T."/>
            <person name="Mukai Y."/>
            <person name="Nagasaki H."/>
            <person name="Nagata Y."/>
            <person name="Naito S."/>
            <person name="Nakashima M."/>
            <person name="Nakama Y."/>
            <person name="Nakamichi Y."/>
            <person name="Nakamura M."/>
            <person name="Meguro A."/>
            <person name="Negishi M."/>
            <person name="Ohta I."/>
            <person name="Ohta T."/>
            <person name="Okamoto M."/>
            <person name="Ono N."/>
            <person name="Saji S."/>
            <person name="Sakaguchi M."/>
            <person name="Sakai K."/>
            <person name="Shibata M."/>
            <person name="Shimokawa T."/>
            <person name="Song J."/>
            <person name="Takazaki Y."/>
            <person name="Terasawa K."/>
            <person name="Tsugane M."/>
            <person name="Tsuji K."/>
            <person name="Ueda S."/>
            <person name="Waki K."/>
            <person name="Yamagata H."/>
            <person name="Yamamoto M."/>
            <person name="Yamamoto S."/>
            <person name="Yamane H."/>
            <person name="Yoshiki S."/>
            <person name="Yoshihara R."/>
            <person name="Yukawa K."/>
            <person name="Zhong H."/>
            <person name="Yano M."/>
            <person name="Yuan Q."/>
            <person name="Ouyang S."/>
            <person name="Liu J."/>
            <person name="Jones K.M."/>
            <person name="Gansberger K."/>
            <person name="Moffat K."/>
            <person name="Hill J."/>
            <person name="Bera J."/>
            <person name="Fadrosh D."/>
            <person name="Jin S."/>
            <person name="Johri S."/>
            <person name="Kim M."/>
            <person name="Overton L."/>
            <person name="Reardon M."/>
            <person name="Tsitrin T."/>
            <person name="Vuong H."/>
            <person name="Weaver B."/>
            <person name="Ciecko A."/>
            <person name="Tallon L."/>
            <person name="Jackson J."/>
            <person name="Pai G."/>
            <person name="Aken S.V."/>
            <person name="Utterback T."/>
            <person name="Reidmuller S."/>
            <person name="Feldblyum T."/>
            <person name="Hsiao J."/>
            <person name="Zismann V."/>
            <person name="Iobst S."/>
            <person name="de Vazeille A.R."/>
            <person name="Buell C.R."/>
            <person name="Ying K."/>
            <person name="Li Y."/>
            <person name="Lu T."/>
            <person name="Huang Y."/>
            <person name="Zhao Q."/>
            <person name="Feng Q."/>
            <person name="Zhang L."/>
            <person name="Zhu J."/>
            <person name="Weng Q."/>
            <person name="Mu J."/>
            <person name="Lu Y."/>
            <person name="Fan D."/>
            <person name="Liu Y."/>
            <person name="Guan J."/>
            <person name="Zhang Y."/>
            <person name="Yu S."/>
            <person name="Liu X."/>
            <person name="Zhang Y."/>
            <person name="Hong G."/>
            <person name="Han B."/>
            <person name="Choisne N."/>
            <person name="Demange N."/>
            <person name="Orjeda G."/>
            <person name="Samain S."/>
            <person name="Cattolico L."/>
            <person name="Pelletier E."/>
            <person name="Couloux A."/>
            <person name="Segurens B."/>
            <person name="Wincker P."/>
            <person name="D'Hont A."/>
            <person name="Scarpelli C."/>
            <person name="Weissenbach J."/>
            <person name="Salanoubat M."/>
            <person name="Quetier F."/>
            <person name="Yu Y."/>
            <person name="Kim H.R."/>
            <person name="Rambo T."/>
            <person name="Currie J."/>
            <person name="Collura K."/>
            <person name="Luo M."/>
            <person name="Yang T."/>
            <person name="Ammiraju J.S.S."/>
            <person name="Engler F."/>
            <person name="Soderlund C."/>
            <person name="Wing R.A."/>
            <person name="Palmer L.E."/>
            <person name="de la Bastide M."/>
            <person name="Spiegel L."/>
            <person name="Nascimento L."/>
            <person name="Zutavern T."/>
            <person name="O'Shaughnessy A."/>
            <person name="Dike S."/>
            <person name="Dedhia N."/>
            <person name="Preston R."/>
            <person name="Balija V."/>
            <person name="McCombie W.R."/>
            <person name="Chow T."/>
            <person name="Chen H."/>
            <person name="Chung M."/>
            <person name="Chen C."/>
            <person name="Shaw J."/>
            <person name="Wu H."/>
            <person name="Hsiao K."/>
            <person name="Chao Y."/>
            <person name="Chu M."/>
            <person name="Cheng C."/>
            <person name="Hour A."/>
            <person name="Lee P."/>
            <person name="Lin S."/>
            <person name="Lin Y."/>
            <person name="Liou J."/>
            <person name="Liu S."/>
            <person name="Hsing Y."/>
            <person name="Raghuvanshi S."/>
            <person name="Mohanty A."/>
            <person name="Bharti A.K."/>
            <person name="Gaur A."/>
            <person name="Gupta V."/>
            <person name="Kumar D."/>
            <person name="Ravi V."/>
            <person name="Vij S."/>
            <person name="Kapur A."/>
            <person name="Khurana P."/>
            <person name="Khurana P."/>
            <person name="Khurana J.P."/>
            <person name="Tyagi A.K."/>
            <person name="Gaikwad K."/>
            <person name="Singh A."/>
            <person name="Dalal V."/>
            <person name="Srivastava S."/>
            <person name="Dixit A."/>
            <person name="Pal A.K."/>
            <person name="Ghazi I.A."/>
            <person name="Yadav M."/>
            <person name="Pandit A."/>
            <person name="Bhargava A."/>
            <person name="Sureshbabu K."/>
            <person name="Batra K."/>
            <person name="Sharma T.R."/>
            <person name="Mohapatra T."/>
            <person name="Singh N.K."/>
            <person name="Messing J."/>
            <person name="Nelson A.B."/>
            <person name="Fuks G."/>
            <person name="Kavchok S."/>
            <person name="Keizer G."/>
            <person name="Linton E."/>
            <person name="Llaca V."/>
            <person name="Song R."/>
            <person name="Tanyolac B."/>
            <person name="Young S."/>
            <person name="Ho-Il K."/>
            <person name="Hahn J.H."/>
            <person name="Sangsakoo G."/>
            <person name="Vanavichit A."/>
            <person name="de Mattos Luiz.A.T."/>
            <person name="Zimmer P.D."/>
            <person name="Malone G."/>
            <person name="Dellagostin O."/>
            <person name="de Oliveira A.C."/>
            <person name="Bevan M."/>
            <person name="Bancroft I."/>
            <person name="Minx P."/>
            <person name="Cordum H."/>
            <person name="Wilson R."/>
            <person name="Cheng Z."/>
            <person name="Jin W."/>
            <person name="Jiang J."/>
            <person name="Leong S.A."/>
            <person name="Iwama H."/>
            <person name="Gojobori T."/>
            <person name="Itoh T."/>
            <person name="Niimura Y."/>
            <person name="Fujii Y."/>
            <person name="Habara T."/>
            <person name="Sakai H."/>
            <person name="Sato Y."/>
            <person name="Wilson G."/>
            <person name="Kumar K."/>
            <person name="McCouch S."/>
            <person name="Juretic N."/>
            <person name="Hoen D."/>
            <person name="Wright S."/>
            <person name="Bruskiewich R."/>
            <person name="Bureau T."/>
            <person name="Miyao A."/>
            <person name="Hirochika H."/>
            <person name="Nishikawa T."/>
            <person name="Kadowaki K."/>
            <person name="Sugiura M."/>
            <person name="Burr B."/>
            <person name="Sasaki T."/>
        </authorList>
    </citation>
    <scope>NUCLEOTIDE SEQUENCE [LARGE SCALE GENOMIC DNA]</scope>
    <source>
        <strain evidence="3">cv. Nipponbare</strain>
    </source>
</reference>
<feature type="region of interest" description="Disordered" evidence="1">
    <location>
        <begin position="1"/>
        <end position="37"/>
    </location>
</feature>
<reference evidence="2 3" key="3">
    <citation type="journal article" date="2013" name="Rice">
        <title>Improvement of the Oryza sativa Nipponbare reference genome using next generation sequence and optical map data.</title>
        <authorList>
            <person name="Kawahara Y."/>
            <person name="de la Bastide M."/>
            <person name="Hamilton J.P."/>
            <person name="Kanamori H."/>
            <person name="McCombie W.R."/>
            <person name="Ouyang S."/>
            <person name="Schwartz D.C."/>
            <person name="Tanaka T."/>
            <person name="Wu J."/>
            <person name="Zhou S."/>
            <person name="Childs K.L."/>
            <person name="Davidson R.M."/>
            <person name="Lin H."/>
            <person name="Quesada-Ocampo L."/>
            <person name="Vaillancourt B."/>
            <person name="Sakai H."/>
            <person name="Lee S.S."/>
            <person name="Kim J."/>
            <person name="Numa H."/>
            <person name="Itoh T."/>
            <person name="Buell C.R."/>
            <person name="Matsumoto T."/>
        </authorList>
    </citation>
    <scope>NUCLEOTIDE SEQUENCE [LARGE SCALE GENOMIC DNA]</scope>
    <source>
        <strain evidence="3">cv. Nipponbare</strain>
    </source>
</reference>
<accession>A0A0P0Y3V4</accession>
<feature type="region of interest" description="Disordered" evidence="1">
    <location>
        <begin position="66"/>
        <end position="85"/>
    </location>
</feature>
<dbReference type="Proteomes" id="UP000059680">
    <property type="component" value="Chromosome 11"/>
</dbReference>
<dbReference type="EMBL" id="AP014967">
    <property type="protein sequence ID" value="BAT14364.1"/>
    <property type="molecule type" value="Genomic_DNA"/>
</dbReference>
<dbReference type="AlphaFoldDB" id="A0A0P0Y3V4"/>
<evidence type="ECO:0000256" key="1">
    <source>
        <dbReference type="SAM" id="MobiDB-lite"/>
    </source>
</evidence>
<keyword evidence="3" id="KW-1185">Reference proteome</keyword>
<organism evidence="2 3">
    <name type="scientific">Oryza sativa subsp. japonica</name>
    <name type="common">Rice</name>
    <dbReference type="NCBI Taxonomy" id="39947"/>
    <lineage>
        <taxon>Eukaryota</taxon>
        <taxon>Viridiplantae</taxon>
        <taxon>Streptophyta</taxon>
        <taxon>Embryophyta</taxon>
        <taxon>Tracheophyta</taxon>
        <taxon>Spermatophyta</taxon>
        <taxon>Magnoliopsida</taxon>
        <taxon>Liliopsida</taxon>
        <taxon>Poales</taxon>
        <taxon>Poaceae</taxon>
        <taxon>BOP clade</taxon>
        <taxon>Oryzoideae</taxon>
        <taxon>Oryzeae</taxon>
        <taxon>Oryzinae</taxon>
        <taxon>Oryza</taxon>
        <taxon>Oryza sativa</taxon>
    </lineage>
</organism>